<dbReference type="AlphaFoldDB" id="A0A410G7G0"/>
<dbReference type="EMBL" id="CP034951">
    <property type="protein sequence ID" value="QAA83238.1"/>
    <property type="molecule type" value="Genomic_DNA"/>
</dbReference>
<dbReference type="Pfam" id="PF05973">
    <property type="entry name" value="Gp49"/>
    <property type="match status" value="1"/>
</dbReference>
<dbReference type="KEGG" id="aev:EI546_11100"/>
<organism evidence="1 2">
    <name type="scientific">Aequorivita ciconiae</name>
    <dbReference type="NCBI Taxonomy" id="2494375"/>
    <lineage>
        <taxon>Bacteria</taxon>
        <taxon>Pseudomonadati</taxon>
        <taxon>Bacteroidota</taxon>
        <taxon>Flavobacteriia</taxon>
        <taxon>Flavobacteriales</taxon>
        <taxon>Flavobacteriaceae</taxon>
        <taxon>Aequorivita</taxon>
    </lineage>
</organism>
<proteinExistence type="predicted"/>
<evidence type="ECO:0000313" key="1">
    <source>
        <dbReference type="EMBL" id="QAA83238.1"/>
    </source>
</evidence>
<dbReference type="Proteomes" id="UP000285517">
    <property type="component" value="Chromosome"/>
</dbReference>
<reference evidence="1 2" key="1">
    <citation type="submission" date="2019-01" db="EMBL/GenBank/DDBJ databases">
        <title>Complete genome sequencing of Aequorivita sp. H23M31.</title>
        <authorList>
            <person name="Bae J.-W."/>
        </authorList>
    </citation>
    <scope>NUCLEOTIDE SEQUENCE [LARGE SCALE GENOMIC DNA]</scope>
    <source>
        <strain evidence="1 2">H23M31</strain>
    </source>
</reference>
<gene>
    <name evidence="1" type="ORF">EI546_11100</name>
</gene>
<dbReference type="OrthoDB" id="573082at2"/>
<sequence length="103" mass="12218">MFLESADDFIKNLDAKTRKKVFYNVRLAEKSNDPKLFKKLTDEIWEFRIPFSNKQIRLLAFWDKRKSEDTLVIATNGFIIKTQKTPKADINKAKKIMSEYLKD</sequence>
<name>A0A410G7G0_9FLAO</name>
<evidence type="ECO:0000313" key="2">
    <source>
        <dbReference type="Proteomes" id="UP000285517"/>
    </source>
</evidence>
<protein>
    <submittedName>
        <fullName evidence="1">Type II toxin-antitoxin system RelE/ParE family toxin</fullName>
    </submittedName>
</protein>
<dbReference type="InterPro" id="IPR009241">
    <property type="entry name" value="HigB-like"/>
</dbReference>
<keyword evidence="2" id="KW-1185">Reference proteome</keyword>
<accession>A0A410G7G0</accession>